<dbReference type="Proteomes" id="UP000285517">
    <property type="component" value="Chromosome"/>
</dbReference>
<keyword evidence="1" id="KW-1133">Transmembrane helix</keyword>
<evidence type="ECO:0000313" key="3">
    <source>
        <dbReference type="Proteomes" id="UP000285517"/>
    </source>
</evidence>
<evidence type="ECO:0000256" key="1">
    <source>
        <dbReference type="SAM" id="Phobius"/>
    </source>
</evidence>
<protein>
    <submittedName>
        <fullName evidence="2">Uncharacterized protein</fullName>
    </submittedName>
</protein>
<keyword evidence="1" id="KW-0812">Transmembrane</keyword>
<keyword evidence="1" id="KW-0472">Membrane</keyword>
<name>A0A410G2B9_9FLAO</name>
<feature type="transmembrane region" description="Helical" evidence="1">
    <location>
        <begin position="39"/>
        <end position="57"/>
    </location>
</feature>
<evidence type="ECO:0000313" key="2">
    <source>
        <dbReference type="EMBL" id="QAA81412.1"/>
    </source>
</evidence>
<proteinExistence type="predicted"/>
<reference evidence="2 3" key="1">
    <citation type="submission" date="2019-01" db="EMBL/GenBank/DDBJ databases">
        <title>Complete genome sequencing of Aequorivita sp. H23M31.</title>
        <authorList>
            <person name="Bae J.-W."/>
        </authorList>
    </citation>
    <scope>NUCLEOTIDE SEQUENCE [LARGE SCALE GENOMIC DNA]</scope>
    <source>
        <strain evidence="2 3">H23M31</strain>
    </source>
</reference>
<gene>
    <name evidence="2" type="ORF">EI546_06565</name>
</gene>
<feature type="transmembrane region" description="Helical" evidence="1">
    <location>
        <begin position="12"/>
        <end position="33"/>
    </location>
</feature>
<accession>A0A410G2B9</accession>
<dbReference type="AlphaFoldDB" id="A0A410G2B9"/>
<dbReference type="KEGG" id="aev:EI546_06565"/>
<dbReference type="EMBL" id="CP034951">
    <property type="protein sequence ID" value="QAA81412.1"/>
    <property type="molecule type" value="Genomic_DNA"/>
</dbReference>
<dbReference type="RefSeq" id="WP_128249800.1">
    <property type="nucleotide sequence ID" value="NZ_CP034951.1"/>
</dbReference>
<keyword evidence="3" id="KW-1185">Reference proteome</keyword>
<organism evidence="2 3">
    <name type="scientific">Aequorivita ciconiae</name>
    <dbReference type="NCBI Taxonomy" id="2494375"/>
    <lineage>
        <taxon>Bacteria</taxon>
        <taxon>Pseudomonadati</taxon>
        <taxon>Bacteroidota</taxon>
        <taxon>Flavobacteriia</taxon>
        <taxon>Flavobacteriales</taxon>
        <taxon>Flavobacteriaceae</taxon>
        <taxon>Aequorivita</taxon>
    </lineage>
</organism>
<sequence length="67" mass="7871">MFAFVRALARLLFYSLLWVALFAIPLAYIVLLIYNFEHVFALTFWFVFAVAVVYIGTQVDSRTRTFK</sequence>